<dbReference type="Pfam" id="PF11195">
    <property type="entry name" value="Tad2-like"/>
    <property type="match status" value="1"/>
</dbReference>
<dbReference type="AlphaFoldDB" id="A0A1I3JKM8"/>
<dbReference type="STRING" id="1114924.SAMN05216258_10849"/>
<evidence type="ECO:0000259" key="1">
    <source>
        <dbReference type="Pfam" id="PF11195"/>
    </source>
</evidence>
<evidence type="ECO:0000313" key="2">
    <source>
        <dbReference type="EMBL" id="SFI60811.1"/>
    </source>
</evidence>
<dbReference type="OrthoDB" id="9806476at2"/>
<protein>
    <recommendedName>
        <fullName evidence="1">Thoeris anti-defense 2-like domain-containing protein</fullName>
    </recommendedName>
</protein>
<sequence>MTKHYYGTKRVTAWPEARDGRDGYAVRYEDGYTSWSPADAFEAAYKPNGSLDFAGAITALKEGRKVARSGWNGKGMWIALTPGSTFDASFAKPGHASKHRADELRHEPCGRDDVPMIVLAPHIDMRAADGTMVVGWLASQTDMLAEDWFVLGVPVL</sequence>
<feature type="domain" description="Thoeris anti-defense 2-like" evidence="1">
    <location>
        <begin position="52"/>
        <end position="150"/>
    </location>
</feature>
<name>A0A1I3JKM8_9RHOB</name>
<organism evidence="2 3">
    <name type="scientific">Albimonas pacifica</name>
    <dbReference type="NCBI Taxonomy" id="1114924"/>
    <lineage>
        <taxon>Bacteria</taxon>
        <taxon>Pseudomonadati</taxon>
        <taxon>Pseudomonadota</taxon>
        <taxon>Alphaproteobacteria</taxon>
        <taxon>Rhodobacterales</taxon>
        <taxon>Paracoccaceae</taxon>
        <taxon>Albimonas</taxon>
    </lineage>
</organism>
<proteinExistence type="predicted"/>
<keyword evidence="3" id="KW-1185">Reference proteome</keyword>
<dbReference type="Proteomes" id="UP000199377">
    <property type="component" value="Unassembled WGS sequence"/>
</dbReference>
<reference evidence="2 3" key="1">
    <citation type="submission" date="2016-10" db="EMBL/GenBank/DDBJ databases">
        <authorList>
            <person name="de Groot N.N."/>
        </authorList>
    </citation>
    <scope>NUCLEOTIDE SEQUENCE [LARGE SCALE GENOMIC DNA]</scope>
    <source>
        <strain evidence="2 3">CGMCC 1.11030</strain>
    </source>
</reference>
<gene>
    <name evidence="2" type="ORF">SAMN05216258_10849</name>
</gene>
<evidence type="ECO:0000313" key="3">
    <source>
        <dbReference type="Proteomes" id="UP000199377"/>
    </source>
</evidence>
<dbReference type="InterPro" id="IPR021361">
    <property type="entry name" value="Tad2-like_dom"/>
</dbReference>
<accession>A0A1I3JKM8</accession>
<dbReference type="EMBL" id="FOQH01000008">
    <property type="protein sequence ID" value="SFI60811.1"/>
    <property type="molecule type" value="Genomic_DNA"/>
</dbReference>
<dbReference type="RefSeq" id="WP_092861643.1">
    <property type="nucleotide sequence ID" value="NZ_FOQH01000008.1"/>
</dbReference>